<dbReference type="RefSeq" id="WP_050352016.1">
    <property type="nucleotide sequence ID" value="NZ_BOSN01000002.1"/>
</dbReference>
<evidence type="ECO:0000256" key="2">
    <source>
        <dbReference type="ARBA" id="ARBA00023125"/>
    </source>
</evidence>
<keyword evidence="2 3" id="KW-0238">DNA-binding</keyword>
<comment type="caution">
    <text evidence="4">The sequence shown here is derived from an EMBL/GenBank/DDBJ whole genome shotgun (WGS) entry which is preliminary data.</text>
</comment>
<proteinExistence type="predicted"/>
<dbReference type="PANTHER" id="PTHR43479:SF11">
    <property type="entry name" value="ACREF_ENVCD OPERON REPRESSOR-RELATED"/>
    <property type="match status" value="1"/>
</dbReference>
<evidence type="ECO:0000313" key="5">
    <source>
        <dbReference type="Proteomes" id="UP000036780"/>
    </source>
</evidence>
<dbReference type="GO" id="GO:0003677">
    <property type="term" value="F:DNA binding"/>
    <property type="evidence" value="ECO:0007669"/>
    <property type="project" value="UniProtKB-UniRule"/>
</dbReference>
<dbReference type="SUPFAM" id="SSF46689">
    <property type="entry name" value="Homeodomain-like"/>
    <property type="match status" value="1"/>
</dbReference>
<accession>A0A0L0QLI0</accession>
<dbReference type="AlphaFoldDB" id="A0A0L0QLI0"/>
<dbReference type="InterPro" id="IPR009057">
    <property type="entry name" value="Homeodomain-like_sf"/>
</dbReference>
<dbReference type="Pfam" id="PF00440">
    <property type="entry name" value="TetR_N"/>
    <property type="match status" value="1"/>
</dbReference>
<keyword evidence="5" id="KW-1185">Reference proteome</keyword>
<evidence type="ECO:0000256" key="1">
    <source>
        <dbReference type="ARBA" id="ARBA00022491"/>
    </source>
</evidence>
<dbReference type="PATRIC" id="fig|1473.5.peg.1285"/>
<dbReference type="EMBL" id="LGTO01000007">
    <property type="protein sequence ID" value="KNE19480.1"/>
    <property type="molecule type" value="Genomic_DNA"/>
</dbReference>
<protein>
    <submittedName>
        <fullName evidence="4">TetR family transcriptional regulator</fullName>
    </submittedName>
</protein>
<gene>
    <name evidence="4" type="ORF">AFK71_13410</name>
</gene>
<dbReference type="InterPro" id="IPR050624">
    <property type="entry name" value="HTH-type_Tx_Regulator"/>
</dbReference>
<feature type="DNA-binding region" description="H-T-H motif" evidence="3">
    <location>
        <begin position="34"/>
        <end position="53"/>
    </location>
</feature>
<organism evidence="4 5">
    <name type="scientific">Virgibacillus pantothenticus</name>
    <dbReference type="NCBI Taxonomy" id="1473"/>
    <lineage>
        <taxon>Bacteria</taxon>
        <taxon>Bacillati</taxon>
        <taxon>Bacillota</taxon>
        <taxon>Bacilli</taxon>
        <taxon>Bacillales</taxon>
        <taxon>Bacillaceae</taxon>
        <taxon>Virgibacillus</taxon>
    </lineage>
</organism>
<name>A0A0L0QLI0_VIRPA</name>
<keyword evidence="1" id="KW-0678">Repressor</keyword>
<dbReference type="Proteomes" id="UP000036780">
    <property type="component" value="Unassembled WGS sequence"/>
</dbReference>
<dbReference type="InterPro" id="IPR001647">
    <property type="entry name" value="HTH_TetR"/>
</dbReference>
<sequence>MATAFTNSEKELIRNKLQEAAKECLGKYGVKKTTVDQLVQMAGISKGAFYNFYEKKEILFFHVLEDYQQSLVAELTKKLEKESNIGIAQFSDMIFGLYQHVRQSFLMNIIQQQELEYLMRKLPKELLMNHHSLDDMFMENVFSYIKVKEDVTISVIAASLRAIFMSMMYIDEIGEKEFDEVLKFLIKGLALQIIEEE</sequence>
<dbReference type="PANTHER" id="PTHR43479">
    <property type="entry name" value="ACREF/ENVCD OPERON REPRESSOR-RELATED"/>
    <property type="match status" value="1"/>
</dbReference>
<evidence type="ECO:0000313" key="4">
    <source>
        <dbReference type="EMBL" id="KNE19480.1"/>
    </source>
</evidence>
<dbReference type="GeneID" id="66871513"/>
<dbReference type="OrthoDB" id="9812484at2"/>
<evidence type="ECO:0000256" key="3">
    <source>
        <dbReference type="PROSITE-ProRule" id="PRU00335"/>
    </source>
</evidence>
<reference evidence="5" key="1">
    <citation type="submission" date="2015-07" db="EMBL/GenBank/DDBJ databases">
        <title>Fjat-10053 dsm26.</title>
        <authorList>
            <person name="Liu B."/>
            <person name="Wang J."/>
            <person name="Zhu Y."/>
            <person name="Liu G."/>
            <person name="Chen Q."/>
            <person name="Chen Z."/>
            <person name="Lan J."/>
            <person name="Che J."/>
            <person name="Ge C."/>
            <person name="Shi H."/>
            <person name="Pan Z."/>
            <person name="Liu X."/>
        </authorList>
    </citation>
    <scope>NUCLEOTIDE SEQUENCE [LARGE SCALE GENOMIC DNA]</scope>
    <source>
        <strain evidence="5">DSM 26</strain>
    </source>
</reference>
<dbReference type="PROSITE" id="PS50977">
    <property type="entry name" value="HTH_TETR_2"/>
    <property type="match status" value="1"/>
</dbReference>
<dbReference type="Gene3D" id="1.10.357.10">
    <property type="entry name" value="Tetracycline Repressor, domain 2"/>
    <property type="match status" value="1"/>
</dbReference>